<evidence type="ECO:0008006" key="4">
    <source>
        <dbReference type="Google" id="ProtNLM"/>
    </source>
</evidence>
<organism evidence="2 3">
    <name type="scientific">Pholiota conissans</name>
    <dbReference type="NCBI Taxonomy" id="109636"/>
    <lineage>
        <taxon>Eukaryota</taxon>
        <taxon>Fungi</taxon>
        <taxon>Dikarya</taxon>
        <taxon>Basidiomycota</taxon>
        <taxon>Agaricomycotina</taxon>
        <taxon>Agaricomycetes</taxon>
        <taxon>Agaricomycetidae</taxon>
        <taxon>Agaricales</taxon>
        <taxon>Agaricineae</taxon>
        <taxon>Strophariaceae</taxon>
        <taxon>Pholiota</taxon>
    </lineage>
</organism>
<evidence type="ECO:0000256" key="1">
    <source>
        <dbReference type="SAM" id="SignalP"/>
    </source>
</evidence>
<protein>
    <recommendedName>
        <fullName evidence="4">Secreted protein</fullName>
    </recommendedName>
</protein>
<proteinExistence type="predicted"/>
<feature type="chain" id="PRO_5040506213" description="Secreted protein" evidence="1">
    <location>
        <begin position="26"/>
        <end position="71"/>
    </location>
</feature>
<dbReference type="EMBL" id="MU155135">
    <property type="protein sequence ID" value="KAF9485596.1"/>
    <property type="molecule type" value="Genomic_DNA"/>
</dbReference>
<keyword evidence="1" id="KW-0732">Signal</keyword>
<comment type="caution">
    <text evidence="2">The sequence shown here is derived from an EMBL/GenBank/DDBJ whole genome shotgun (WGS) entry which is preliminary data.</text>
</comment>
<name>A0A9P5ZGR9_9AGAR</name>
<keyword evidence="3" id="KW-1185">Reference proteome</keyword>
<gene>
    <name evidence="2" type="ORF">BDN70DRAFT_871267</name>
</gene>
<sequence length="71" mass="7670">TVFSFSFTTCTSLFFSASFFDSCPSSDPCAPSPHLAHTVKEQPGHSKAIGFECREYTCIIVGPARSCQGML</sequence>
<reference evidence="2" key="1">
    <citation type="submission" date="2020-11" db="EMBL/GenBank/DDBJ databases">
        <authorList>
            <consortium name="DOE Joint Genome Institute"/>
            <person name="Ahrendt S."/>
            <person name="Riley R."/>
            <person name="Andreopoulos W."/>
            <person name="Labutti K."/>
            <person name="Pangilinan J."/>
            <person name="Ruiz-Duenas F.J."/>
            <person name="Barrasa J.M."/>
            <person name="Sanchez-Garcia M."/>
            <person name="Camarero S."/>
            <person name="Miyauchi S."/>
            <person name="Serrano A."/>
            <person name="Linde D."/>
            <person name="Babiker R."/>
            <person name="Drula E."/>
            <person name="Ayuso-Fernandez I."/>
            <person name="Pacheco R."/>
            <person name="Padilla G."/>
            <person name="Ferreira P."/>
            <person name="Barriuso J."/>
            <person name="Kellner H."/>
            <person name="Castanera R."/>
            <person name="Alfaro M."/>
            <person name="Ramirez L."/>
            <person name="Pisabarro A.G."/>
            <person name="Kuo A."/>
            <person name="Tritt A."/>
            <person name="Lipzen A."/>
            <person name="He G."/>
            <person name="Yan M."/>
            <person name="Ng V."/>
            <person name="Cullen D."/>
            <person name="Martin F."/>
            <person name="Rosso M.-N."/>
            <person name="Henrissat B."/>
            <person name="Hibbett D."/>
            <person name="Martinez A.T."/>
            <person name="Grigoriev I.V."/>
        </authorList>
    </citation>
    <scope>NUCLEOTIDE SEQUENCE</scope>
    <source>
        <strain evidence="2">CIRM-BRFM 674</strain>
    </source>
</reference>
<dbReference type="AlphaFoldDB" id="A0A9P5ZGR9"/>
<accession>A0A9P5ZGR9</accession>
<feature type="non-terminal residue" evidence="2">
    <location>
        <position position="1"/>
    </location>
</feature>
<feature type="signal peptide" evidence="1">
    <location>
        <begin position="1"/>
        <end position="25"/>
    </location>
</feature>
<dbReference type="Proteomes" id="UP000807469">
    <property type="component" value="Unassembled WGS sequence"/>
</dbReference>
<evidence type="ECO:0000313" key="2">
    <source>
        <dbReference type="EMBL" id="KAF9485596.1"/>
    </source>
</evidence>
<evidence type="ECO:0000313" key="3">
    <source>
        <dbReference type="Proteomes" id="UP000807469"/>
    </source>
</evidence>